<dbReference type="InterPro" id="IPR015797">
    <property type="entry name" value="NUDIX_hydrolase-like_dom_sf"/>
</dbReference>
<evidence type="ECO:0000256" key="2">
    <source>
        <dbReference type="ARBA" id="ARBA00001947"/>
    </source>
</evidence>
<name>A0A1I4PJN2_9EURY</name>
<accession>A0A1I4PJN2</accession>
<dbReference type="GO" id="GO:0005829">
    <property type="term" value="C:cytosol"/>
    <property type="evidence" value="ECO:0007669"/>
    <property type="project" value="TreeGrafter"/>
</dbReference>
<protein>
    <recommendedName>
        <fullName evidence="4">NAD(+) diphosphatase</fullName>
        <ecNumber evidence="4">3.6.1.22</ecNumber>
    </recommendedName>
</protein>
<dbReference type="Gene3D" id="3.90.79.10">
    <property type="entry name" value="Nucleoside Triphosphate Pyrophosphohydrolase"/>
    <property type="match status" value="1"/>
</dbReference>
<comment type="similarity">
    <text evidence="3">Belongs to the Nudix hydrolase family. NudC subfamily.</text>
</comment>
<dbReference type="GO" id="GO:0035529">
    <property type="term" value="F:NADH pyrophosphatase activity"/>
    <property type="evidence" value="ECO:0007669"/>
    <property type="project" value="TreeGrafter"/>
</dbReference>
<dbReference type="EC" id="3.6.1.22" evidence="4"/>
<dbReference type="InterPro" id="IPR050241">
    <property type="entry name" value="NAD-cap_RNA_hydrolase_NudC"/>
</dbReference>
<dbReference type="STRING" id="487685.SAMN04488696_0685"/>
<evidence type="ECO:0000256" key="5">
    <source>
        <dbReference type="ARBA" id="ARBA00022723"/>
    </source>
</evidence>
<evidence type="ECO:0000256" key="6">
    <source>
        <dbReference type="ARBA" id="ARBA00022801"/>
    </source>
</evidence>
<dbReference type="SUPFAM" id="SSF55811">
    <property type="entry name" value="Nudix"/>
    <property type="match status" value="2"/>
</dbReference>
<evidence type="ECO:0000313" key="12">
    <source>
        <dbReference type="Proteomes" id="UP000198535"/>
    </source>
</evidence>
<evidence type="ECO:0000256" key="7">
    <source>
        <dbReference type="ARBA" id="ARBA00022842"/>
    </source>
</evidence>
<dbReference type="Pfam" id="PF00293">
    <property type="entry name" value="NUDIX"/>
    <property type="match status" value="1"/>
</dbReference>
<sequence length="294" mass="32898">MCPNISSQAMSSEDKDWSSEFFPLVSPPRKDENYGTYCFAFRDRKLLLLKDMGNFRLPSLEEAENMGLDILRKQYLGELRDISCFSMELDGPDDGNMDGQDGSSFVGLRELSGILDDPFISLAGKAVHIMEWDRNTLFCGRCGASTELKDNERAKGCPECGFTAFPKISPAIIVLIEKEDRLLLARSPHFPAGRYSIIAGFVEPGESIEQAVVREVMEEVGISVRNVRYFGSQPWPYPDSLMLGFTAEHSEGEIRIDGVEIEDAGWYTKDEIPNIPGTESISGQLIHHFINKHS</sequence>
<dbReference type="PRINTS" id="PR00502">
    <property type="entry name" value="NUDIXFAMILY"/>
</dbReference>
<dbReference type="InterPro" id="IPR015376">
    <property type="entry name" value="Znr_NADH_PPase"/>
</dbReference>
<evidence type="ECO:0000256" key="8">
    <source>
        <dbReference type="ARBA" id="ARBA00023027"/>
    </source>
</evidence>
<keyword evidence="6" id="KW-0378">Hydrolase</keyword>
<dbReference type="InterPro" id="IPR049734">
    <property type="entry name" value="NudC-like_C"/>
</dbReference>
<dbReference type="Gene3D" id="3.90.79.20">
    <property type="match status" value="1"/>
</dbReference>
<evidence type="ECO:0000256" key="4">
    <source>
        <dbReference type="ARBA" id="ARBA00012381"/>
    </source>
</evidence>
<dbReference type="PANTHER" id="PTHR42904:SF6">
    <property type="entry name" value="NAD-CAPPED RNA HYDROLASE NUDT12"/>
    <property type="match status" value="1"/>
</dbReference>
<keyword evidence="8" id="KW-0520">NAD</keyword>
<dbReference type="GO" id="GO:0046872">
    <property type="term" value="F:metal ion binding"/>
    <property type="evidence" value="ECO:0007669"/>
    <property type="project" value="UniProtKB-KW"/>
</dbReference>
<comment type="cofactor">
    <cofactor evidence="1">
        <name>Mg(2+)</name>
        <dbReference type="ChEBI" id="CHEBI:18420"/>
    </cofactor>
</comment>
<keyword evidence="12" id="KW-1185">Reference proteome</keyword>
<keyword evidence="7" id="KW-0460">Magnesium</keyword>
<evidence type="ECO:0000313" key="11">
    <source>
        <dbReference type="EMBL" id="SFM27653.1"/>
    </source>
</evidence>
<dbReference type="PROSITE" id="PS51462">
    <property type="entry name" value="NUDIX"/>
    <property type="match status" value="1"/>
</dbReference>
<feature type="domain" description="Nudix hydrolase" evidence="10">
    <location>
        <begin position="166"/>
        <end position="294"/>
    </location>
</feature>
<dbReference type="GO" id="GO:0019677">
    <property type="term" value="P:NAD+ catabolic process"/>
    <property type="evidence" value="ECO:0007669"/>
    <property type="project" value="TreeGrafter"/>
</dbReference>
<dbReference type="NCBIfam" id="NF001299">
    <property type="entry name" value="PRK00241.1"/>
    <property type="match status" value="1"/>
</dbReference>
<dbReference type="EMBL" id="FOUJ01000001">
    <property type="protein sequence ID" value="SFM27653.1"/>
    <property type="molecule type" value="Genomic_DNA"/>
</dbReference>
<dbReference type="AlphaFoldDB" id="A0A1I4PJN2"/>
<dbReference type="InterPro" id="IPR020084">
    <property type="entry name" value="NUDIX_hydrolase_CS"/>
</dbReference>
<evidence type="ECO:0000259" key="10">
    <source>
        <dbReference type="PROSITE" id="PS51462"/>
    </source>
</evidence>
<reference evidence="12" key="1">
    <citation type="submission" date="2016-10" db="EMBL/GenBank/DDBJ databases">
        <authorList>
            <person name="Varghese N."/>
            <person name="Submissions S."/>
        </authorList>
    </citation>
    <scope>NUCLEOTIDE SEQUENCE [LARGE SCALE GENOMIC DNA]</scope>
    <source>
        <strain evidence="12">Mob M</strain>
    </source>
</reference>
<dbReference type="Proteomes" id="UP000198535">
    <property type="component" value="Unassembled WGS sequence"/>
</dbReference>
<dbReference type="Pfam" id="PF09297">
    <property type="entry name" value="Zn_ribbon_NUD"/>
    <property type="match status" value="1"/>
</dbReference>
<dbReference type="PROSITE" id="PS00893">
    <property type="entry name" value="NUDIX_BOX"/>
    <property type="match status" value="1"/>
</dbReference>
<dbReference type="InterPro" id="IPR015375">
    <property type="entry name" value="NADH_PPase-like_N"/>
</dbReference>
<organism evidence="11 12">
    <name type="scientific">Methanolobus profundi</name>
    <dbReference type="NCBI Taxonomy" id="487685"/>
    <lineage>
        <taxon>Archaea</taxon>
        <taxon>Methanobacteriati</taxon>
        <taxon>Methanobacteriota</taxon>
        <taxon>Stenosarchaea group</taxon>
        <taxon>Methanomicrobia</taxon>
        <taxon>Methanosarcinales</taxon>
        <taxon>Methanosarcinaceae</taxon>
        <taxon>Methanolobus</taxon>
    </lineage>
</organism>
<proteinExistence type="inferred from homology"/>
<comment type="cofactor">
    <cofactor evidence="2">
        <name>Zn(2+)</name>
        <dbReference type="ChEBI" id="CHEBI:29105"/>
    </cofactor>
</comment>
<evidence type="ECO:0000256" key="3">
    <source>
        <dbReference type="ARBA" id="ARBA00009595"/>
    </source>
</evidence>
<gene>
    <name evidence="11" type="ORF">SAMN04488696_0685</name>
</gene>
<evidence type="ECO:0000256" key="9">
    <source>
        <dbReference type="ARBA" id="ARBA00023679"/>
    </source>
</evidence>
<dbReference type="GO" id="GO:0006742">
    <property type="term" value="P:NADP+ catabolic process"/>
    <property type="evidence" value="ECO:0007669"/>
    <property type="project" value="TreeGrafter"/>
</dbReference>
<dbReference type="PANTHER" id="PTHR42904">
    <property type="entry name" value="NUDIX HYDROLASE, NUDC SUBFAMILY"/>
    <property type="match status" value="1"/>
</dbReference>
<evidence type="ECO:0000256" key="1">
    <source>
        <dbReference type="ARBA" id="ARBA00001946"/>
    </source>
</evidence>
<dbReference type="Pfam" id="PF09296">
    <property type="entry name" value="NUDIX-like"/>
    <property type="match status" value="1"/>
</dbReference>
<dbReference type="InterPro" id="IPR020476">
    <property type="entry name" value="Nudix_hydrolase"/>
</dbReference>
<keyword evidence="5" id="KW-0479">Metal-binding</keyword>
<comment type="catalytic activity">
    <reaction evidence="9">
        <text>a 5'-end NAD(+)-phospho-ribonucleoside in mRNA + H2O = a 5'-end phospho-adenosine-phospho-ribonucleoside in mRNA + beta-nicotinamide D-ribonucleotide + 2 H(+)</text>
        <dbReference type="Rhea" id="RHEA:60876"/>
        <dbReference type="Rhea" id="RHEA-COMP:15698"/>
        <dbReference type="Rhea" id="RHEA-COMP:15719"/>
        <dbReference type="ChEBI" id="CHEBI:14649"/>
        <dbReference type="ChEBI" id="CHEBI:15377"/>
        <dbReference type="ChEBI" id="CHEBI:15378"/>
        <dbReference type="ChEBI" id="CHEBI:144029"/>
        <dbReference type="ChEBI" id="CHEBI:144051"/>
    </reaction>
    <physiologicalReaction direction="left-to-right" evidence="9">
        <dbReference type="Rhea" id="RHEA:60877"/>
    </physiologicalReaction>
</comment>
<dbReference type="CDD" id="cd03429">
    <property type="entry name" value="NUDIX_NADH_pyrophosphatase_Nudt13"/>
    <property type="match status" value="1"/>
</dbReference>
<dbReference type="InterPro" id="IPR000086">
    <property type="entry name" value="NUDIX_hydrolase_dom"/>
</dbReference>